<feature type="region of interest" description="Disordered" evidence="1">
    <location>
        <begin position="24"/>
        <end position="57"/>
    </location>
</feature>
<proteinExistence type="predicted"/>
<keyword evidence="3" id="KW-1185">Reference proteome</keyword>
<evidence type="ECO:0000313" key="3">
    <source>
        <dbReference type="Proteomes" id="UP000199013"/>
    </source>
</evidence>
<organism evidence="2 3">
    <name type="scientific">Candidatus Protofrankia californiensis</name>
    <dbReference type="NCBI Taxonomy" id="1839754"/>
    <lineage>
        <taxon>Bacteria</taxon>
        <taxon>Bacillati</taxon>
        <taxon>Actinomycetota</taxon>
        <taxon>Actinomycetes</taxon>
        <taxon>Frankiales</taxon>
        <taxon>Frankiaceae</taxon>
        <taxon>Protofrankia</taxon>
    </lineage>
</organism>
<name>A0A1C3NVX6_9ACTN</name>
<dbReference type="Proteomes" id="UP000199013">
    <property type="component" value="Unassembled WGS sequence"/>
</dbReference>
<evidence type="ECO:0000256" key="1">
    <source>
        <dbReference type="SAM" id="MobiDB-lite"/>
    </source>
</evidence>
<evidence type="ECO:0000313" key="2">
    <source>
        <dbReference type="EMBL" id="SBW20159.1"/>
    </source>
</evidence>
<accession>A0A1C3NVX6</accession>
<dbReference type="AlphaFoldDB" id="A0A1C3NVX6"/>
<sequence length="83" mass="9002">MSQPKPTVMSHRLDALTATLARALAGARHPQAEAARRSQMRRTAGRPPTPAGDPVSRRCDRLAARARTYSTLGVVVRLRTIAT</sequence>
<protein>
    <submittedName>
        <fullName evidence="2">Uncharacterized protein</fullName>
    </submittedName>
</protein>
<gene>
    <name evidence="2" type="ORF">FDG2_1612</name>
</gene>
<dbReference type="EMBL" id="FLUV01000672">
    <property type="protein sequence ID" value="SBW20159.1"/>
    <property type="molecule type" value="Genomic_DNA"/>
</dbReference>
<reference evidence="3" key="1">
    <citation type="submission" date="2016-02" db="EMBL/GenBank/DDBJ databases">
        <authorList>
            <person name="Wibberg D."/>
        </authorList>
    </citation>
    <scope>NUCLEOTIDE SEQUENCE [LARGE SCALE GENOMIC DNA]</scope>
</reference>